<dbReference type="Pfam" id="PF01636">
    <property type="entry name" value="APH"/>
    <property type="match status" value="1"/>
</dbReference>
<reference evidence="2 3" key="1">
    <citation type="submission" date="2016-11" db="EMBL/GenBank/DDBJ databases">
        <title>Paenibacillus species isolates.</title>
        <authorList>
            <person name="Beno S.M."/>
        </authorList>
    </citation>
    <scope>NUCLEOTIDE SEQUENCE [LARGE SCALE GENOMIC DNA]</scope>
    <source>
        <strain evidence="2 3">FSL R5-0378</strain>
    </source>
</reference>
<organism evidence="2 3">
    <name type="scientific">Paenibacillus rhizosphaerae</name>
    <dbReference type="NCBI Taxonomy" id="297318"/>
    <lineage>
        <taxon>Bacteria</taxon>
        <taxon>Bacillati</taxon>
        <taxon>Bacillota</taxon>
        <taxon>Bacilli</taxon>
        <taxon>Bacillales</taxon>
        <taxon>Paenibacillaceae</taxon>
        <taxon>Paenibacillus</taxon>
    </lineage>
</organism>
<dbReference type="InterPro" id="IPR011009">
    <property type="entry name" value="Kinase-like_dom_sf"/>
</dbReference>
<dbReference type="PANTHER" id="PTHR39179">
    <property type="entry name" value="SPORE COAT PROTEIN I"/>
    <property type="match status" value="1"/>
</dbReference>
<dbReference type="GO" id="GO:0042601">
    <property type="term" value="C:endospore-forming forespore"/>
    <property type="evidence" value="ECO:0007669"/>
    <property type="project" value="TreeGrafter"/>
</dbReference>
<feature type="domain" description="Aminoglycoside phosphotransferase" evidence="1">
    <location>
        <begin position="44"/>
        <end position="273"/>
    </location>
</feature>
<dbReference type="Proteomes" id="UP000187172">
    <property type="component" value="Unassembled WGS sequence"/>
</dbReference>
<evidence type="ECO:0000259" key="1">
    <source>
        <dbReference type="Pfam" id="PF01636"/>
    </source>
</evidence>
<protein>
    <recommendedName>
        <fullName evidence="1">Aminoglycoside phosphotransferase domain-containing protein</fullName>
    </recommendedName>
</protein>
<dbReference type="InterPro" id="IPR002575">
    <property type="entry name" value="Aminoglycoside_PTrfase"/>
</dbReference>
<dbReference type="AlphaFoldDB" id="A0A1R1EMN8"/>
<dbReference type="Gene3D" id="3.30.200.20">
    <property type="entry name" value="Phosphorylase Kinase, domain 1"/>
    <property type="match status" value="1"/>
</dbReference>
<dbReference type="EMBL" id="MRTP01000005">
    <property type="protein sequence ID" value="OMF53086.1"/>
    <property type="molecule type" value="Genomic_DNA"/>
</dbReference>
<dbReference type="PANTHER" id="PTHR39179:SF3">
    <property type="entry name" value="COTS-RELATED PROTEIN"/>
    <property type="match status" value="1"/>
</dbReference>
<keyword evidence="3" id="KW-1185">Reference proteome</keyword>
<dbReference type="RefSeq" id="WP_076172117.1">
    <property type="nucleotide sequence ID" value="NZ_MRTP01000005.1"/>
</dbReference>
<evidence type="ECO:0000313" key="3">
    <source>
        <dbReference type="Proteomes" id="UP000187172"/>
    </source>
</evidence>
<dbReference type="STRING" id="297318.BK138_19435"/>
<accession>A0A1R1EMN8</accession>
<dbReference type="InterPro" id="IPR047175">
    <property type="entry name" value="CotS-like"/>
</dbReference>
<name>A0A1R1EMN8_9BACL</name>
<evidence type="ECO:0000313" key="2">
    <source>
        <dbReference type="EMBL" id="OMF53086.1"/>
    </source>
</evidence>
<dbReference type="Gene3D" id="3.90.1200.10">
    <property type="match status" value="1"/>
</dbReference>
<proteinExistence type="predicted"/>
<gene>
    <name evidence="2" type="ORF">BK138_19435</name>
</gene>
<comment type="caution">
    <text evidence="2">The sequence shown here is derived from an EMBL/GenBank/DDBJ whole genome shotgun (WGS) entry which is preliminary data.</text>
</comment>
<sequence length="333" mass="38431">MSHLLSQREIRSISRRFRLQTLRSTPVSSFYRKNAVIQIQTNLGTFALKPYNRNPHLRSGLAAQIKSAAKYVRLLMNNDYGFMPDWLPADSGKLWVMRQGQPYYMTEWIHGRPMGTEQDCEQLGHALAKLHTLRCGLPPTTKSATLEQVRLWKVKDRYLRKNMVQAASANTALRRAVSKYGAAWKRFSDEAWSEIRHPDISRLCAQEKANPALIHGDITPPNVIIANDERLHIIDWDFIRVGSTYADTAKTIMNTTGFNTAFIEAFLRGYEGIRPLSPPERKLVTALYGLPREAWYAVRFPRSNRSAEMLKTMDQTWVLRRQAMEYMSRWANL</sequence>
<dbReference type="SUPFAM" id="SSF56112">
    <property type="entry name" value="Protein kinase-like (PK-like)"/>
    <property type="match status" value="1"/>
</dbReference>